<proteinExistence type="predicted"/>
<dbReference type="HOGENOM" id="CLU_033726_4_1_1"/>
<organism evidence="2 3">
    <name type="scientific">Talaromyces stipitatus (strain ATCC 10500 / CBS 375.48 / QM 6759 / NRRL 1006)</name>
    <name type="common">Penicillium stipitatum</name>
    <dbReference type="NCBI Taxonomy" id="441959"/>
    <lineage>
        <taxon>Eukaryota</taxon>
        <taxon>Fungi</taxon>
        <taxon>Dikarya</taxon>
        <taxon>Ascomycota</taxon>
        <taxon>Pezizomycotina</taxon>
        <taxon>Eurotiomycetes</taxon>
        <taxon>Eurotiomycetidae</taxon>
        <taxon>Eurotiales</taxon>
        <taxon>Trichocomaceae</taxon>
        <taxon>Talaromyces</taxon>
        <taxon>Talaromyces sect. Talaromyces</taxon>
    </lineage>
</organism>
<dbReference type="STRING" id="441959.B8M224"/>
<dbReference type="AlphaFoldDB" id="B8M224"/>
<dbReference type="VEuPathDB" id="FungiDB:TSTA_087230"/>
<feature type="compositionally biased region" description="Basic and acidic residues" evidence="1">
    <location>
        <begin position="14"/>
        <end position="23"/>
    </location>
</feature>
<evidence type="ECO:0000256" key="1">
    <source>
        <dbReference type="SAM" id="MobiDB-lite"/>
    </source>
</evidence>
<evidence type="ECO:0008006" key="4">
    <source>
        <dbReference type="Google" id="ProtNLM"/>
    </source>
</evidence>
<dbReference type="PANTHER" id="PTHR38116:SF8">
    <property type="entry name" value="BZIP DOMAIN-CONTAINING PROTEIN"/>
    <property type="match status" value="1"/>
</dbReference>
<dbReference type="EMBL" id="EQ962653">
    <property type="protein sequence ID" value="EED21488.1"/>
    <property type="molecule type" value="Genomic_DNA"/>
</dbReference>
<reference evidence="3" key="1">
    <citation type="journal article" date="2015" name="Genome Announc.">
        <title>Genome sequence of the AIDS-associated pathogen Penicillium marneffei (ATCC18224) and its near taxonomic relative Talaromyces stipitatus (ATCC10500).</title>
        <authorList>
            <person name="Nierman W.C."/>
            <person name="Fedorova-Abrams N.D."/>
            <person name="Andrianopoulos A."/>
        </authorList>
    </citation>
    <scope>NUCLEOTIDE SEQUENCE [LARGE SCALE GENOMIC DNA]</scope>
    <source>
        <strain evidence="3">ATCC 10500 / CBS 375.48 / QM 6759 / NRRL 1006</strain>
    </source>
</reference>
<protein>
    <recommendedName>
        <fullName evidence="4">BZIP domain-containing protein</fullName>
    </recommendedName>
</protein>
<dbReference type="OrthoDB" id="5973539at2759"/>
<name>B8M224_TALSN</name>
<evidence type="ECO:0000313" key="2">
    <source>
        <dbReference type="EMBL" id="EED21488.1"/>
    </source>
</evidence>
<dbReference type="PANTHER" id="PTHR38116">
    <property type="entry name" value="CHROMOSOME 7, WHOLE GENOME SHOTGUN SEQUENCE"/>
    <property type="match status" value="1"/>
</dbReference>
<dbReference type="RefSeq" id="XP_002478451.1">
    <property type="nucleotide sequence ID" value="XM_002478406.1"/>
</dbReference>
<feature type="region of interest" description="Disordered" evidence="1">
    <location>
        <begin position="1"/>
        <end position="41"/>
    </location>
</feature>
<dbReference type="eggNOG" id="ENOG502SQFY">
    <property type="taxonomic scope" value="Eukaryota"/>
</dbReference>
<keyword evidence="3" id="KW-1185">Reference proteome</keyword>
<gene>
    <name evidence="2" type="ORF">TSTA_087230</name>
</gene>
<feature type="region of interest" description="Disordered" evidence="1">
    <location>
        <begin position="218"/>
        <end position="242"/>
    </location>
</feature>
<feature type="region of interest" description="Disordered" evidence="1">
    <location>
        <begin position="105"/>
        <end position="124"/>
    </location>
</feature>
<dbReference type="Proteomes" id="UP000001745">
    <property type="component" value="Unassembled WGS sequence"/>
</dbReference>
<accession>B8M224</accession>
<dbReference type="InParanoid" id="B8M224"/>
<feature type="compositionally biased region" description="Polar residues" evidence="1">
    <location>
        <begin position="226"/>
        <end position="240"/>
    </location>
</feature>
<dbReference type="Pfam" id="PF11905">
    <property type="entry name" value="DUF3425"/>
    <property type="match status" value="1"/>
</dbReference>
<evidence type="ECO:0000313" key="3">
    <source>
        <dbReference type="Proteomes" id="UP000001745"/>
    </source>
</evidence>
<dbReference type="InterPro" id="IPR021833">
    <property type="entry name" value="DUF3425"/>
</dbReference>
<sequence>MSRKPHSGRAVPKTNDRRSDSGKARKRIVTPARREQNRLNQRAYRQRLRATQSPHGLQRESQRLSAQASEICWPSRSSCQVNGTTITREANFTSENSTISSLIRLEQDNQEKTNNSRPDEADMSNDLLLSSSDWSWTAHSDFQSLFENEISHDLLPTWPLTVGNSISCTVFEKEYERTGTYNHNAPSSHTGGTVISGESSAAAKGFIFCPDLATSPTDLPLEPNIPSESSSNDSNGIGQRNRQKDEFTVQGFDLGRVISAGIESLRHGSTSQVLPPSSRLPDPWMECIQFSRTHIIFACIRNAQSMGFKVEDIMVEKLAPSPFYQPLLSPTDDPNTILATITSPTTPAHLKPTLPQILYPHPAFMDIIPIPAFRAHAITLLATQPHMIDIHELKKDVAVENGICYWSSLGSNRGKSLAAGDAQGQPWDMRSWEVAPWFMCKWRALFGGEEGETWKQSQWWQRARGEVVVSHSS</sequence>
<dbReference type="PhylomeDB" id="B8M224"/>
<dbReference type="GeneID" id="8100853"/>
<dbReference type="CDD" id="cd14688">
    <property type="entry name" value="bZIP_YAP"/>
    <property type="match status" value="1"/>
</dbReference>